<proteinExistence type="predicted"/>
<reference evidence="1 2" key="2">
    <citation type="submission" date="2020-11" db="EMBL/GenBank/DDBJ databases">
        <title>Description of novel Gluconobacter species.</title>
        <authorList>
            <person name="Cleenwerck I."/>
            <person name="Cnockaert M."/>
            <person name="Borremans W."/>
            <person name="Wieme A.D."/>
            <person name="De Vuyst L."/>
            <person name="Vandamme P."/>
        </authorList>
    </citation>
    <scope>NUCLEOTIDE SEQUENCE [LARGE SCALE GENOMIC DNA]</scope>
    <source>
        <strain evidence="1 2">LMG 1745</strain>
    </source>
</reference>
<keyword evidence="2" id="KW-1185">Reference proteome</keyword>
<gene>
    <name evidence="1" type="ORF">HKD19_09670</name>
</gene>
<reference evidence="2" key="1">
    <citation type="submission" date="2020-04" db="EMBL/GenBank/DDBJ databases">
        <title>Description of novel Gluconacetobacter.</title>
        <authorList>
            <person name="Sombolestani A."/>
        </authorList>
    </citation>
    <scope>NUCLEOTIDE SEQUENCE [LARGE SCALE GENOMIC DNA]</scope>
    <source>
        <strain evidence="2">LMG 1745</strain>
    </source>
</reference>
<sequence length="218" mass="23295">MALLALTGCAGQNVTHSGFLPEKTYGDMTPQKGHVDDHIYVKPGLDASKYQTAVIDPVTWHPVANAPHLKPEVAARMTNAFTAEIKKNIGKIYTVVDASECGTCADAVHIRAAITNIRRSKWYYNAIPVVAGFAAGAAGGGLPPIPPPFPGGASEELIAVDGATGETLIAIATYNNGMPWNMMGQWMPYLHAKRAFRLASELLLEEFKKSGAPPLPEK</sequence>
<evidence type="ECO:0000313" key="1">
    <source>
        <dbReference type="EMBL" id="MBF0888814.1"/>
    </source>
</evidence>
<accession>A0ABR9YXI3</accession>
<dbReference type="Proteomes" id="UP000662701">
    <property type="component" value="Unassembled WGS sequence"/>
</dbReference>
<dbReference type="InterPro" id="IPR021747">
    <property type="entry name" value="DUF3313"/>
</dbReference>
<organism evidence="1 2">
    <name type="scientific">Gluconobacter cadivus</name>
    <dbReference type="NCBI Taxonomy" id="2728101"/>
    <lineage>
        <taxon>Bacteria</taxon>
        <taxon>Pseudomonadati</taxon>
        <taxon>Pseudomonadota</taxon>
        <taxon>Alphaproteobacteria</taxon>
        <taxon>Acetobacterales</taxon>
        <taxon>Acetobacteraceae</taxon>
        <taxon>Gluconobacter</taxon>
    </lineage>
</organism>
<protein>
    <submittedName>
        <fullName evidence="1">DUF3313 family protein</fullName>
    </submittedName>
</protein>
<dbReference type="EMBL" id="JABCQH010000007">
    <property type="protein sequence ID" value="MBF0888814.1"/>
    <property type="molecule type" value="Genomic_DNA"/>
</dbReference>
<comment type="caution">
    <text evidence="1">The sequence shown here is derived from an EMBL/GenBank/DDBJ whole genome shotgun (WGS) entry which is preliminary data.</text>
</comment>
<evidence type="ECO:0000313" key="2">
    <source>
        <dbReference type="Proteomes" id="UP000662701"/>
    </source>
</evidence>
<dbReference type="Pfam" id="PF11769">
    <property type="entry name" value="DUF3313"/>
    <property type="match status" value="1"/>
</dbReference>
<name>A0ABR9YXI3_9PROT</name>